<feature type="region of interest" description="Disordered" evidence="1">
    <location>
        <begin position="1"/>
        <end position="72"/>
    </location>
</feature>
<dbReference type="PANTHER" id="PTHR36456:SF1">
    <property type="entry name" value="UPF0232 PROTEIN SCO3875"/>
    <property type="match status" value="1"/>
</dbReference>
<proteinExistence type="predicted"/>
<gene>
    <name evidence="2" type="ORF">QQX10_05975</name>
</gene>
<accession>A0AAW7M7L8</accession>
<reference evidence="2" key="1">
    <citation type="submission" date="2023-06" db="EMBL/GenBank/DDBJ databases">
        <title>Sysu t00039.</title>
        <authorList>
            <person name="Gao L."/>
            <person name="Fang B.-Z."/>
            <person name="Li W.-J."/>
        </authorList>
    </citation>
    <scope>NUCLEOTIDE SEQUENCE</scope>
    <source>
        <strain evidence="2">SYSU T00039</strain>
    </source>
</reference>
<name>A0AAW7M7L8_9MICO</name>
<dbReference type="RefSeq" id="WP_301119049.1">
    <property type="nucleotide sequence ID" value="NZ_JAUHPX010000003.1"/>
</dbReference>
<keyword evidence="3" id="KW-1185">Reference proteome</keyword>
<protein>
    <submittedName>
        <fullName evidence="2">DciA family protein</fullName>
    </submittedName>
</protein>
<comment type="caution">
    <text evidence="2">The sequence shown here is derived from an EMBL/GenBank/DDBJ whole genome shotgun (WGS) entry which is preliminary data.</text>
</comment>
<feature type="compositionally biased region" description="Low complexity" evidence="1">
    <location>
        <begin position="14"/>
        <end position="25"/>
    </location>
</feature>
<dbReference type="Pfam" id="PF05258">
    <property type="entry name" value="DciA"/>
    <property type="match status" value="1"/>
</dbReference>
<dbReference type="AlphaFoldDB" id="A0AAW7M7L8"/>
<feature type="region of interest" description="Disordered" evidence="1">
    <location>
        <begin position="163"/>
        <end position="182"/>
    </location>
</feature>
<dbReference type="PANTHER" id="PTHR36456">
    <property type="entry name" value="UPF0232 PROTEIN SCO3875"/>
    <property type="match status" value="1"/>
</dbReference>
<dbReference type="EMBL" id="JAUHPX010000003">
    <property type="protein sequence ID" value="MDN4487713.1"/>
    <property type="molecule type" value="Genomic_DNA"/>
</dbReference>
<organism evidence="2 3">
    <name type="scientific">Demequina lignilytica</name>
    <dbReference type="NCBI Taxonomy" id="3051663"/>
    <lineage>
        <taxon>Bacteria</taxon>
        <taxon>Bacillati</taxon>
        <taxon>Actinomycetota</taxon>
        <taxon>Actinomycetes</taxon>
        <taxon>Micrococcales</taxon>
        <taxon>Demequinaceae</taxon>
        <taxon>Demequina</taxon>
    </lineage>
</organism>
<feature type="compositionally biased region" description="Basic residues" evidence="1">
    <location>
        <begin position="33"/>
        <end position="53"/>
    </location>
</feature>
<evidence type="ECO:0000313" key="2">
    <source>
        <dbReference type="EMBL" id="MDN4487713.1"/>
    </source>
</evidence>
<sequence>MTDDQPDADPPEAPDASSDPSTLARDAMERARASARARGATRRGAGRARRDKHAKREATEPYGSGRDPQPMSGAVESLLRRMGWTEQIEVTSVTARWREVIGDRIADHCEPLGFDDGVLTVKASSTAWATQLQLMNGQIRHRINEEFGREIVTELRVLGPTARSWTKGPRSVKGRGPRDTYG</sequence>
<dbReference type="Proteomes" id="UP001172737">
    <property type="component" value="Unassembled WGS sequence"/>
</dbReference>
<evidence type="ECO:0000256" key="1">
    <source>
        <dbReference type="SAM" id="MobiDB-lite"/>
    </source>
</evidence>
<dbReference type="InterPro" id="IPR007922">
    <property type="entry name" value="DciA-like"/>
</dbReference>
<feature type="compositionally biased region" description="Acidic residues" evidence="1">
    <location>
        <begin position="1"/>
        <end position="12"/>
    </location>
</feature>
<evidence type="ECO:0000313" key="3">
    <source>
        <dbReference type="Proteomes" id="UP001172737"/>
    </source>
</evidence>